<dbReference type="STRING" id="6211.A0A068Y274"/>
<sequence>MHCRRREGIAATDMAGSPVHLTEPVLLLAEPHRRLGPVFCRVMWSSLDFGNFSGTVDASGGFFRGSSTTSAKKALQNRGVMPCTCAEIISATQDGDKFVSSTGVHFSQVTLVGLIRSVNESATRIDYEIDDYTGPSVLVKQFIDDDDSSPDSGSGRKLRELTYVRVYGHVRSFQGDINVVAFKVFPVTDLNEITCHIMETIYARMLHAKAASSQTKGDVTTKDSALNMVTNIRGLTALQSQVLSCVRAAFDDNGVTVSQICEKLRGVPEKQIRDDLDFLSAEGHVYSTVDDNHFRVTER</sequence>
<dbReference type="FunFam" id="1.10.10.10:FF:000168">
    <property type="entry name" value="Replication protein A 32 kDa subunit"/>
    <property type="match status" value="1"/>
</dbReference>
<evidence type="ECO:0000313" key="7">
    <source>
        <dbReference type="EMBL" id="CUT98986.1"/>
    </source>
</evidence>
<dbReference type="InterPro" id="IPR012340">
    <property type="entry name" value="NA-bd_OB-fold"/>
</dbReference>
<accession>A0A068Y274</accession>
<protein>
    <submittedName>
        <fullName evidence="7">Replication protein A 32 kDa subunit</fullName>
    </submittedName>
</protein>
<dbReference type="GO" id="GO:0000724">
    <property type="term" value="P:double-strand break repair via homologous recombination"/>
    <property type="evidence" value="ECO:0007669"/>
    <property type="project" value="TreeGrafter"/>
</dbReference>
<dbReference type="Pfam" id="PF08784">
    <property type="entry name" value="RPA_C"/>
    <property type="match status" value="1"/>
</dbReference>
<evidence type="ECO:0000259" key="6">
    <source>
        <dbReference type="Pfam" id="PF08784"/>
    </source>
</evidence>
<proteinExistence type="inferred from homology"/>
<dbReference type="GO" id="GO:0006260">
    <property type="term" value="P:DNA replication"/>
    <property type="evidence" value="ECO:0007669"/>
    <property type="project" value="UniProtKB-KW"/>
</dbReference>
<evidence type="ECO:0000256" key="4">
    <source>
        <dbReference type="ARBA" id="ARBA00023125"/>
    </source>
</evidence>
<dbReference type="OrthoDB" id="25571at2759"/>
<keyword evidence="3" id="KW-0235">DNA replication</keyword>
<name>A0A068Y274_ECHMU</name>
<dbReference type="AlphaFoldDB" id="A0A068Y274"/>
<dbReference type="PANTHER" id="PTHR13989:SF16">
    <property type="entry name" value="REPLICATION PROTEIN A2"/>
    <property type="match status" value="1"/>
</dbReference>
<feature type="domain" description="Replication protein A C-terminal" evidence="6">
    <location>
        <begin position="212"/>
        <end position="292"/>
    </location>
</feature>
<evidence type="ECO:0000256" key="1">
    <source>
        <dbReference type="ARBA" id="ARBA00004123"/>
    </source>
</evidence>
<comment type="subcellular location">
    <subcellularLocation>
        <location evidence="1">Nucleus</location>
    </subcellularLocation>
</comment>
<dbReference type="SUPFAM" id="SSF46785">
    <property type="entry name" value="Winged helix' DNA-binding domain"/>
    <property type="match status" value="1"/>
</dbReference>
<dbReference type="GO" id="GO:0035861">
    <property type="term" value="C:site of double-strand break"/>
    <property type="evidence" value="ECO:0007669"/>
    <property type="project" value="TreeGrafter"/>
</dbReference>
<dbReference type="GO" id="GO:0003697">
    <property type="term" value="F:single-stranded DNA binding"/>
    <property type="evidence" value="ECO:0007669"/>
    <property type="project" value="TreeGrafter"/>
</dbReference>
<evidence type="ECO:0000256" key="5">
    <source>
        <dbReference type="ARBA" id="ARBA00023242"/>
    </source>
</evidence>
<evidence type="ECO:0000256" key="3">
    <source>
        <dbReference type="ARBA" id="ARBA00022705"/>
    </source>
</evidence>
<keyword evidence="8" id="KW-1185">Reference proteome</keyword>
<dbReference type="OMA" id="SFGNKRY"/>
<organism evidence="7 8">
    <name type="scientific">Echinococcus multilocularis</name>
    <name type="common">Fox tapeworm</name>
    <dbReference type="NCBI Taxonomy" id="6211"/>
    <lineage>
        <taxon>Eukaryota</taxon>
        <taxon>Metazoa</taxon>
        <taxon>Spiralia</taxon>
        <taxon>Lophotrochozoa</taxon>
        <taxon>Platyhelminthes</taxon>
        <taxon>Cestoda</taxon>
        <taxon>Eucestoda</taxon>
        <taxon>Cyclophyllidea</taxon>
        <taxon>Taeniidae</taxon>
        <taxon>Echinococcus</taxon>
    </lineage>
</organism>
<dbReference type="InterPro" id="IPR014892">
    <property type="entry name" value="RPA_C"/>
</dbReference>
<keyword evidence="5" id="KW-0539">Nucleus</keyword>
<dbReference type="InterPro" id="IPR036390">
    <property type="entry name" value="WH_DNA-bd_sf"/>
</dbReference>
<evidence type="ECO:0000256" key="2">
    <source>
        <dbReference type="ARBA" id="ARBA00007815"/>
    </source>
</evidence>
<dbReference type="InterPro" id="IPR040260">
    <property type="entry name" value="RFA2-like"/>
</dbReference>
<dbReference type="PANTHER" id="PTHR13989">
    <property type="entry name" value="REPLICATION PROTEIN A-RELATED"/>
    <property type="match status" value="1"/>
</dbReference>
<dbReference type="InterPro" id="IPR036388">
    <property type="entry name" value="WH-like_DNA-bd_sf"/>
</dbReference>
<dbReference type="Proteomes" id="UP000017246">
    <property type="component" value="Unassembled WGS sequence"/>
</dbReference>
<comment type="similarity">
    <text evidence="2">Belongs to the replication factor A protein 2 family.</text>
</comment>
<keyword evidence="4" id="KW-0238">DNA-binding</keyword>
<dbReference type="GO" id="GO:0006289">
    <property type="term" value="P:nucleotide-excision repair"/>
    <property type="evidence" value="ECO:0007669"/>
    <property type="project" value="TreeGrafter"/>
</dbReference>
<dbReference type="Gene3D" id="1.10.10.10">
    <property type="entry name" value="Winged helix-like DNA-binding domain superfamily/Winged helix DNA-binding domain"/>
    <property type="match status" value="1"/>
</dbReference>
<evidence type="ECO:0000313" key="8">
    <source>
        <dbReference type="Proteomes" id="UP000017246"/>
    </source>
</evidence>
<dbReference type="eggNOG" id="KOG3108">
    <property type="taxonomic scope" value="Eukaryota"/>
</dbReference>
<reference evidence="7" key="2">
    <citation type="submission" date="2015-11" db="EMBL/GenBank/DDBJ databases">
        <authorList>
            <person name="Zhang Y."/>
            <person name="Guo Z."/>
        </authorList>
    </citation>
    <scope>NUCLEOTIDE SEQUENCE</scope>
</reference>
<dbReference type="EMBL" id="LN902845">
    <property type="protein sequence ID" value="CUT98986.1"/>
    <property type="molecule type" value="Genomic_DNA"/>
</dbReference>
<reference evidence="7" key="1">
    <citation type="journal article" date="2013" name="Nature">
        <title>The genomes of four tapeworm species reveal adaptations to parasitism.</title>
        <authorList>
            <person name="Tsai I.J."/>
            <person name="Zarowiecki M."/>
            <person name="Holroyd N."/>
            <person name="Garciarrubio A."/>
            <person name="Sanchez-Flores A."/>
            <person name="Brooks K.L."/>
            <person name="Tracey A."/>
            <person name="Bobes R.J."/>
            <person name="Fragoso G."/>
            <person name="Sciutto E."/>
            <person name="Aslett M."/>
            <person name="Beasley H."/>
            <person name="Bennett H.M."/>
            <person name="Cai J."/>
            <person name="Camicia F."/>
            <person name="Clark R."/>
            <person name="Cucher M."/>
            <person name="De Silva N."/>
            <person name="Day T.A."/>
            <person name="Deplazes P."/>
            <person name="Estrada K."/>
            <person name="Fernandez C."/>
            <person name="Holland P.W."/>
            <person name="Hou J."/>
            <person name="Hu S."/>
            <person name="Huckvale T."/>
            <person name="Hung S.S."/>
            <person name="Kamenetzky L."/>
            <person name="Keane J.A."/>
            <person name="Kiss F."/>
            <person name="Koziol U."/>
            <person name="Lambert O."/>
            <person name="Liu K."/>
            <person name="Luo X."/>
            <person name="Luo Y."/>
            <person name="Macchiaroli N."/>
            <person name="Nichol S."/>
            <person name="Paps J."/>
            <person name="Parkinson J."/>
            <person name="Pouchkina-Stantcheva N."/>
            <person name="Riddiford N."/>
            <person name="Rosenzvit M."/>
            <person name="Salinas G."/>
            <person name="Wasmuth J.D."/>
            <person name="Zamanian M."/>
            <person name="Zheng Y."/>
            <person name="Cai X."/>
            <person name="Soberon X."/>
            <person name="Olson P.D."/>
            <person name="Laclette J.P."/>
            <person name="Brehm K."/>
            <person name="Berriman M."/>
            <person name="Garciarrubio A."/>
            <person name="Bobes R.J."/>
            <person name="Fragoso G."/>
            <person name="Sanchez-Flores A."/>
            <person name="Estrada K."/>
            <person name="Cevallos M.A."/>
            <person name="Morett E."/>
            <person name="Gonzalez V."/>
            <person name="Portillo T."/>
            <person name="Ochoa-Leyva A."/>
            <person name="Jose M.V."/>
            <person name="Sciutto E."/>
            <person name="Landa A."/>
            <person name="Jimenez L."/>
            <person name="Valdes V."/>
            <person name="Carrero J.C."/>
            <person name="Larralde C."/>
            <person name="Morales-Montor J."/>
            <person name="Limon-Lason J."/>
            <person name="Soberon X."/>
            <person name="Laclette J.P."/>
        </authorList>
    </citation>
    <scope>NUCLEOTIDE SEQUENCE [LARGE SCALE GENOMIC DNA]</scope>
</reference>
<dbReference type="CDD" id="cd04478">
    <property type="entry name" value="RPA2_DBD_D"/>
    <property type="match status" value="1"/>
</dbReference>
<dbReference type="GO" id="GO:0005662">
    <property type="term" value="C:DNA replication factor A complex"/>
    <property type="evidence" value="ECO:0007669"/>
    <property type="project" value="TreeGrafter"/>
</dbReference>
<dbReference type="SUPFAM" id="SSF50249">
    <property type="entry name" value="Nucleic acid-binding proteins"/>
    <property type="match status" value="1"/>
</dbReference>
<dbReference type="GO" id="GO:0000781">
    <property type="term" value="C:chromosome, telomeric region"/>
    <property type="evidence" value="ECO:0007669"/>
    <property type="project" value="TreeGrafter"/>
</dbReference>
<dbReference type="InterPro" id="IPR014646">
    <property type="entry name" value="Rfa2/RPA32"/>
</dbReference>
<dbReference type="Gene3D" id="2.40.50.140">
    <property type="entry name" value="Nucleic acid-binding proteins"/>
    <property type="match status" value="1"/>
</dbReference>
<dbReference type="PIRSF" id="PIRSF036949">
    <property type="entry name" value="RPA32"/>
    <property type="match status" value="1"/>
</dbReference>